<reference evidence="5 6" key="1">
    <citation type="submission" date="2024-04" db="EMBL/GenBank/DDBJ databases">
        <title>Novel species of the genus Ideonella isolated from streams.</title>
        <authorList>
            <person name="Lu H."/>
        </authorList>
    </citation>
    <scope>NUCLEOTIDE SEQUENCE [LARGE SCALE GENOMIC DNA]</scope>
    <source>
        <strain evidence="5 6">DXS29W</strain>
    </source>
</reference>
<gene>
    <name evidence="5" type="primary">ybgF</name>
    <name evidence="2" type="synonym">cpoB</name>
    <name evidence="5" type="ORF">AACH06_17590</name>
</gene>
<comment type="function">
    <text evidence="2">Mediates coordination of peptidoglycan synthesis and outer membrane constriction during cell division.</text>
</comment>
<evidence type="ECO:0000313" key="5">
    <source>
        <dbReference type="EMBL" id="MEK8032635.1"/>
    </source>
</evidence>
<dbReference type="EMBL" id="JBBUTG010000011">
    <property type="protein sequence ID" value="MEK8032635.1"/>
    <property type="molecule type" value="Genomic_DNA"/>
</dbReference>
<evidence type="ECO:0000313" key="6">
    <source>
        <dbReference type="Proteomes" id="UP001371218"/>
    </source>
</evidence>
<keyword evidence="2" id="KW-0132">Cell division</keyword>
<feature type="signal peptide" evidence="2">
    <location>
        <begin position="1"/>
        <end position="26"/>
    </location>
</feature>
<dbReference type="Pfam" id="PF13525">
    <property type="entry name" value="YfiO"/>
    <property type="match status" value="1"/>
</dbReference>
<feature type="coiled-coil region" evidence="2">
    <location>
        <begin position="52"/>
        <end position="107"/>
    </location>
</feature>
<feature type="coiled-coil region" evidence="2">
    <location>
        <begin position="220"/>
        <end position="250"/>
    </location>
</feature>
<comment type="caution">
    <text evidence="5">The sequence shown here is derived from an EMBL/GenBank/DDBJ whole genome shotgun (WGS) entry which is preliminary data.</text>
</comment>
<feature type="domain" description="YbgF trimerisation" evidence="4">
    <location>
        <begin position="55"/>
        <end position="126"/>
    </location>
</feature>
<dbReference type="SUPFAM" id="SSF48452">
    <property type="entry name" value="TPR-like"/>
    <property type="match status" value="1"/>
</dbReference>
<dbReference type="NCBIfam" id="TIGR02795">
    <property type="entry name" value="tol_pal_ybgF"/>
    <property type="match status" value="1"/>
</dbReference>
<keyword evidence="2" id="KW-0574">Periplasm</keyword>
<dbReference type="RefSeq" id="WP_341427053.1">
    <property type="nucleotide sequence ID" value="NZ_JBBUTG010000011.1"/>
</dbReference>
<feature type="chain" id="PRO_5044915613" description="Cell division coordinator CpoB" evidence="2">
    <location>
        <begin position="27"/>
        <end position="261"/>
    </location>
</feature>
<sequence length="261" mass="29416" precursor="true">MLLASRHMLRAVSLGALLAVWLPAQAGLFDDDEARKAILDLRSKVATGDQQRGELAAQVKQLTEQLQNLQRNLLDLNNQNEQLRADVAKLRGENEQMRRDVAEVQRYQKDIAQNVDERVRRLEPQQVSVDGKDFLVEAEEKRAYDDAMAAMRGGEFDKAAPALVTFLKRYPSSGYVDSVRYWLGNAQYGLRQYKDAIATFRAFVTAAPDNPRTPEALLALANCQAELKDNKSAKRTLEELIRQYPKSEAAQAGRDRVVTLK</sequence>
<dbReference type="InterPro" id="IPR039565">
    <property type="entry name" value="BamD-like"/>
</dbReference>
<organism evidence="5 6">
    <name type="scientific">Ideonella lacteola</name>
    <dbReference type="NCBI Taxonomy" id="2984193"/>
    <lineage>
        <taxon>Bacteria</taxon>
        <taxon>Pseudomonadati</taxon>
        <taxon>Pseudomonadota</taxon>
        <taxon>Betaproteobacteria</taxon>
        <taxon>Burkholderiales</taxon>
        <taxon>Sphaerotilaceae</taxon>
        <taxon>Ideonella</taxon>
    </lineage>
</organism>
<keyword evidence="2" id="KW-0131">Cell cycle</keyword>
<feature type="domain" description="Outer membrane lipoprotein BamD-like" evidence="3">
    <location>
        <begin position="138"/>
        <end position="261"/>
    </location>
</feature>
<dbReference type="InterPro" id="IPR034706">
    <property type="entry name" value="CpoB"/>
</dbReference>
<dbReference type="HAMAP" id="MF_02066">
    <property type="entry name" value="CpoB"/>
    <property type="match status" value="1"/>
</dbReference>
<proteinExistence type="inferred from homology"/>
<comment type="subcellular location">
    <subcellularLocation>
        <location evidence="2">Periplasm</location>
    </subcellularLocation>
</comment>
<dbReference type="Pfam" id="PF16331">
    <property type="entry name" value="TolA_bind_tri"/>
    <property type="match status" value="1"/>
</dbReference>
<dbReference type="Proteomes" id="UP001371218">
    <property type="component" value="Unassembled WGS sequence"/>
</dbReference>
<evidence type="ECO:0000259" key="4">
    <source>
        <dbReference type="Pfam" id="PF16331"/>
    </source>
</evidence>
<evidence type="ECO:0000259" key="3">
    <source>
        <dbReference type="Pfam" id="PF13525"/>
    </source>
</evidence>
<keyword evidence="2" id="KW-0175">Coiled coil</keyword>
<dbReference type="InterPro" id="IPR032519">
    <property type="entry name" value="YbgF_tri"/>
</dbReference>
<protein>
    <recommendedName>
        <fullName evidence="2">Cell division coordinator CpoB</fullName>
    </recommendedName>
</protein>
<name>A0ABU9BRN8_9BURK</name>
<keyword evidence="6" id="KW-1185">Reference proteome</keyword>
<keyword evidence="1 2" id="KW-0732">Signal</keyword>
<dbReference type="Gene3D" id="1.20.5.110">
    <property type="match status" value="1"/>
</dbReference>
<evidence type="ECO:0000256" key="2">
    <source>
        <dbReference type="HAMAP-Rule" id="MF_02066"/>
    </source>
</evidence>
<comment type="similarity">
    <text evidence="2">Belongs to the CpoB family.</text>
</comment>
<evidence type="ECO:0000256" key="1">
    <source>
        <dbReference type="ARBA" id="ARBA00022729"/>
    </source>
</evidence>
<dbReference type="InterPro" id="IPR011990">
    <property type="entry name" value="TPR-like_helical_dom_sf"/>
</dbReference>
<accession>A0ABU9BRN8</accession>
<dbReference type="Gene3D" id="1.25.40.10">
    <property type="entry name" value="Tetratricopeptide repeat domain"/>
    <property type="match status" value="1"/>
</dbReference>
<dbReference type="InterPro" id="IPR014162">
    <property type="entry name" value="CpoB_C"/>
</dbReference>